<proteinExistence type="predicted"/>
<dbReference type="SUPFAM" id="SSF55961">
    <property type="entry name" value="Bet v1-like"/>
    <property type="match status" value="1"/>
</dbReference>
<dbReference type="Proteomes" id="UP000693972">
    <property type="component" value="Unassembled WGS sequence"/>
</dbReference>
<keyword evidence="2" id="KW-1185">Reference proteome</keyword>
<gene>
    <name evidence="1" type="ORF">KUL25_13435</name>
</gene>
<organism evidence="1 2">
    <name type="scientific">Gymnodinialimonas phycosphaerae</name>
    <dbReference type="NCBI Taxonomy" id="2841589"/>
    <lineage>
        <taxon>Bacteria</taxon>
        <taxon>Pseudomonadati</taxon>
        <taxon>Pseudomonadota</taxon>
        <taxon>Alphaproteobacteria</taxon>
        <taxon>Rhodobacterales</taxon>
        <taxon>Paracoccaceae</taxon>
        <taxon>Gymnodinialimonas</taxon>
    </lineage>
</organism>
<evidence type="ECO:0000313" key="1">
    <source>
        <dbReference type="EMBL" id="MBY4893767.1"/>
    </source>
</evidence>
<accession>A0ABS7MUH5</accession>
<sequence length="146" mass="17100">MTVTARYRKDPDILFAEVLDFDMLRRDLGGLVDYHGLPSGHAFEGQTYSFTPVLWTWFRFPEVHVTSLSIDATAREWRARSVSANMHEMHHLTRIVPDGDSCLWVDRYDMLGPPPGRLMRALSRHIQKAGHRRRRARDIRVKFERP</sequence>
<evidence type="ECO:0000313" key="2">
    <source>
        <dbReference type="Proteomes" id="UP000693972"/>
    </source>
</evidence>
<reference evidence="1 2" key="1">
    <citation type="submission" date="2021-07" db="EMBL/GenBank/DDBJ databases">
        <title>Karlodiniumbacter phycospheric gen. nov., sp. nov., a phycosphere bacterium isolated from karlodinium veneficum.</title>
        <authorList>
            <person name="Peng Y."/>
            <person name="Jiang L."/>
            <person name="Lee J."/>
        </authorList>
    </citation>
    <scope>NUCLEOTIDE SEQUENCE [LARGE SCALE GENOMIC DNA]</scope>
    <source>
        <strain evidence="1 2">N5</strain>
    </source>
</reference>
<protein>
    <submittedName>
        <fullName evidence="1">Uncharacterized protein</fullName>
    </submittedName>
</protein>
<dbReference type="RefSeq" id="WP_257893419.1">
    <property type="nucleotide sequence ID" value="NZ_JAIMBW010000001.1"/>
</dbReference>
<comment type="caution">
    <text evidence="1">The sequence shown here is derived from an EMBL/GenBank/DDBJ whole genome shotgun (WGS) entry which is preliminary data.</text>
</comment>
<name>A0ABS7MUH5_9RHOB</name>
<dbReference type="EMBL" id="JAIMBW010000001">
    <property type="protein sequence ID" value="MBY4893767.1"/>
    <property type="molecule type" value="Genomic_DNA"/>
</dbReference>